<dbReference type="Pfam" id="PF01048">
    <property type="entry name" value="PNP_UDP_1"/>
    <property type="match status" value="1"/>
</dbReference>
<dbReference type="PANTHER" id="PTHR46082">
    <property type="entry name" value="ATP/GTP-BINDING PROTEIN-RELATED"/>
    <property type="match status" value="1"/>
</dbReference>
<evidence type="ECO:0000259" key="2">
    <source>
        <dbReference type="Pfam" id="PF01048"/>
    </source>
</evidence>
<evidence type="ECO:0000256" key="1">
    <source>
        <dbReference type="SAM" id="MobiDB-lite"/>
    </source>
</evidence>
<dbReference type="Proteomes" id="UP000480548">
    <property type="component" value="Unassembled WGS sequence"/>
</dbReference>
<dbReference type="AlphaFoldDB" id="A0A7C8NWK9"/>
<dbReference type="SUPFAM" id="SSF53167">
    <property type="entry name" value="Purine and uridine phosphorylases"/>
    <property type="match status" value="1"/>
</dbReference>
<protein>
    <recommendedName>
        <fullName evidence="2">Nucleoside phosphorylase domain-containing protein</fullName>
    </recommendedName>
</protein>
<dbReference type="Gene3D" id="3.40.50.1580">
    <property type="entry name" value="Nucleoside phosphorylase domain"/>
    <property type="match status" value="1"/>
</dbReference>
<name>A0A7C8NWK9_ORBOL</name>
<proteinExistence type="predicted"/>
<reference evidence="3 4" key="1">
    <citation type="submission" date="2019-06" db="EMBL/GenBank/DDBJ databases">
        <authorList>
            <person name="Palmer J.M."/>
        </authorList>
    </citation>
    <scope>NUCLEOTIDE SEQUENCE [LARGE SCALE GENOMIC DNA]</scope>
    <source>
        <strain evidence="3 4">TWF703</strain>
    </source>
</reference>
<evidence type="ECO:0000313" key="3">
    <source>
        <dbReference type="EMBL" id="KAF3137252.1"/>
    </source>
</evidence>
<feature type="domain" description="Nucleoside phosphorylase" evidence="2">
    <location>
        <begin position="92"/>
        <end position="199"/>
    </location>
</feature>
<comment type="caution">
    <text evidence="3">The sequence shown here is derived from an EMBL/GenBank/DDBJ whole genome shotgun (WGS) entry which is preliminary data.</text>
</comment>
<organism evidence="3 4">
    <name type="scientific">Orbilia oligospora</name>
    <name type="common">Nematode-trapping fungus</name>
    <name type="synonym">Arthrobotrys oligospora</name>
    <dbReference type="NCBI Taxonomy" id="2813651"/>
    <lineage>
        <taxon>Eukaryota</taxon>
        <taxon>Fungi</taxon>
        <taxon>Dikarya</taxon>
        <taxon>Ascomycota</taxon>
        <taxon>Pezizomycotina</taxon>
        <taxon>Orbiliomycetes</taxon>
        <taxon>Orbiliales</taxon>
        <taxon>Orbiliaceae</taxon>
        <taxon>Orbilia</taxon>
    </lineage>
</organism>
<dbReference type="InterPro" id="IPR053137">
    <property type="entry name" value="NLR-like"/>
</dbReference>
<evidence type="ECO:0000313" key="4">
    <source>
        <dbReference type="Proteomes" id="UP000480548"/>
    </source>
</evidence>
<feature type="region of interest" description="Disordered" evidence="1">
    <location>
        <begin position="33"/>
        <end position="69"/>
    </location>
</feature>
<sequence length="208" mass="22856">MNAAPPREAPGKRAEFFMETNIRCREPRANPINGRLEAYSKMNGKRALDENQNEGGSSHLPRRQKTRHYDLEDRVYESGKDLSAVERDRYTIAWVCALHTELAAAQAMLDEVHDAVATDPNDSNTYILGSIGRHNVVIACLPDAQYGTNNAAIVLTNLVRTFKFVRLGLMVGIGGGVPGTADIRLGDIVVGSRVMQHDLGKIVEDGEI</sequence>
<dbReference type="GO" id="GO:0003824">
    <property type="term" value="F:catalytic activity"/>
    <property type="evidence" value="ECO:0007669"/>
    <property type="project" value="InterPro"/>
</dbReference>
<gene>
    <name evidence="3" type="ORF">TWF703_005175</name>
</gene>
<dbReference type="InterPro" id="IPR000845">
    <property type="entry name" value="Nucleoside_phosphorylase_d"/>
</dbReference>
<dbReference type="GO" id="GO:0009116">
    <property type="term" value="P:nucleoside metabolic process"/>
    <property type="evidence" value="ECO:0007669"/>
    <property type="project" value="InterPro"/>
</dbReference>
<dbReference type="EMBL" id="WIQZ01000026">
    <property type="protein sequence ID" value="KAF3137252.1"/>
    <property type="molecule type" value="Genomic_DNA"/>
</dbReference>
<dbReference type="InterPro" id="IPR035994">
    <property type="entry name" value="Nucleoside_phosphorylase_sf"/>
</dbReference>
<dbReference type="PANTHER" id="PTHR46082:SF11">
    <property type="entry name" value="AAA+ ATPASE DOMAIN-CONTAINING PROTEIN-RELATED"/>
    <property type="match status" value="1"/>
</dbReference>
<accession>A0A7C8NWK9</accession>